<gene>
    <name evidence="1" type="ORF">APZ42_009133</name>
</gene>
<feature type="non-terminal residue" evidence="1">
    <location>
        <position position="97"/>
    </location>
</feature>
<dbReference type="EMBL" id="LRGB01024773">
    <property type="protein sequence ID" value="KZR96496.1"/>
    <property type="molecule type" value="Genomic_DNA"/>
</dbReference>
<proteinExistence type="predicted"/>
<protein>
    <submittedName>
        <fullName evidence="1">Uncharacterized protein</fullName>
    </submittedName>
</protein>
<evidence type="ECO:0000313" key="1">
    <source>
        <dbReference type="EMBL" id="KZR96496.1"/>
    </source>
</evidence>
<accession>A0A164E735</accession>
<comment type="caution">
    <text evidence="1">The sequence shown here is derived from an EMBL/GenBank/DDBJ whole genome shotgun (WGS) entry which is preliminary data.</text>
</comment>
<sequence>RHYRLNGLRTESQRALRNLITAGPLVNRPSSSVVDSIPKFEGRVDEDVRGFIDHIDRVAISEGWTDAHRLQVGIRRLVKTALLWHVQTGHMHGDWAI</sequence>
<evidence type="ECO:0000313" key="2">
    <source>
        <dbReference type="Proteomes" id="UP000076858"/>
    </source>
</evidence>
<organism evidence="1 2">
    <name type="scientific">Daphnia magna</name>
    <dbReference type="NCBI Taxonomy" id="35525"/>
    <lineage>
        <taxon>Eukaryota</taxon>
        <taxon>Metazoa</taxon>
        <taxon>Ecdysozoa</taxon>
        <taxon>Arthropoda</taxon>
        <taxon>Crustacea</taxon>
        <taxon>Branchiopoda</taxon>
        <taxon>Diplostraca</taxon>
        <taxon>Cladocera</taxon>
        <taxon>Anomopoda</taxon>
        <taxon>Daphniidae</taxon>
        <taxon>Daphnia</taxon>
    </lineage>
</organism>
<dbReference type="AlphaFoldDB" id="A0A164E735"/>
<feature type="non-terminal residue" evidence="1">
    <location>
        <position position="1"/>
    </location>
</feature>
<dbReference type="Proteomes" id="UP000076858">
    <property type="component" value="Unassembled WGS sequence"/>
</dbReference>
<reference evidence="1 2" key="1">
    <citation type="submission" date="2016-03" db="EMBL/GenBank/DDBJ databases">
        <title>EvidentialGene: Evidence-directed Construction of Genes on Genomes.</title>
        <authorList>
            <person name="Gilbert D.G."/>
            <person name="Choi J.-H."/>
            <person name="Mockaitis K."/>
            <person name="Colbourne J."/>
            <person name="Pfrender M."/>
        </authorList>
    </citation>
    <scope>NUCLEOTIDE SEQUENCE [LARGE SCALE GENOMIC DNA]</scope>
    <source>
        <strain evidence="1 2">Xinb3</strain>
        <tissue evidence="1">Complete organism</tissue>
    </source>
</reference>
<dbReference type="OrthoDB" id="6509628at2759"/>
<keyword evidence="2" id="KW-1185">Reference proteome</keyword>
<name>A0A164E735_9CRUS</name>